<dbReference type="Proteomes" id="UP000196573">
    <property type="component" value="Unassembled WGS sequence"/>
</dbReference>
<keyword evidence="1" id="KW-0732">Signal</keyword>
<dbReference type="AlphaFoldDB" id="A0A1X7AGQ8"/>
<evidence type="ECO:0000313" key="2">
    <source>
        <dbReference type="EMBL" id="SMA40616.1"/>
    </source>
</evidence>
<keyword evidence="3" id="KW-1185">Reference proteome</keyword>
<evidence type="ECO:0000313" key="3">
    <source>
        <dbReference type="Proteomes" id="UP000196573"/>
    </source>
</evidence>
<dbReference type="RefSeq" id="WP_087107880.1">
    <property type="nucleotide sequence ID" value="NZ_CBCSCN010000001.1"/>
</dbReference>
<feature type="chain" id="PRO_5012823942" evidence="1">
    <location>
        <begin position="28"/>
        <end position="121"/>
    </location>
</feature>
<proteinExistence type="predicted"/>
<evidence type="ECO:0000256" key="1">
    <source>
        <dbReference type="SAM" id="SignalP"/>
    </source>
</evidence>
<gene>
    <name evidence="2" type="ORF">EHSB41UT_01213</name>
</gene>
<sequence length="121" mass="12564">MFSPHLKSWKALIAAASLGFLATSATADIKIGDSKSTRFGKGESVTTNWSTLHSNPLDNTYQETVRVMSVCVNGRSFVVSMGMAGIWDTSNNAGAGAGGGTGIVQVFDTDASGNMVPVTCK</sequence>
<protein>
    <submittedName>
        <fullName evidence="2">Uncharacterized protein</fullName>
    </submittedName>
</protein>
<dbReference type="EMBL" id="FWPT01000002">
    <property type="protein sequence ID" value="SMA40616.1"/>
    <property type="molecule type" value="Genomic_DNA"/>
</dbReference>
<reference evidence="2 3" key="1">
    <citation type="submission" date="2017-03" db="EMBL/GenBank/DDBJ databases">
        <authorList>
            <person name="Afonso C.L."/>
            <person name="Miller P.J."/>
            <person name="Scott M.A."/>
            <person name="Spackman E."/>
            <person name="Goraichik I."/>
            <person name="Dimitrov K.M."/>
            <person name="Suarez D.L."/>
            <person name="Swayne D.E."/>
        </authorList>
    </citation>
    <scope>NUCLEOTIDE SEQUENCE [LARGE SCALE GENOMIC DNA]</scope>
    <source>
        <strain evidence="2">SB41UT1</strain>
    </source>
</reference>
<organism evidence="2 3">
    <name type="scientific">Parendozoicomonas haliclonae</name>
    <dbReference type="NCBI Taxonomy" id="1960125"/>
    <lineage>
        <taxon>Bacteria</taxon>
        <taxon>Pseudomonadati</taxon>
        <taxon>Pseudomonadota</taxon>
        <taxon>Gammaproteobacteria</taxon>
        <taxon>Oceanospirillales</taxon>
        <taxon>Endozoicomonadaceae</taxon>
        <taxon>Parendozoicomonas</taxon>
    </lineage>
</organism>
<name>A0A1X7AGQ8_9GAMM</name>
<accession>A0A1X7AGQ8</accession>
<dbReference type="OrthoDB" id="9855126at2"/>
<feature type="signal peptide" evidence="1">
    <location>
        <begin position="1"/>
        <end position="27"/>
    </location>
</feature>